<evidence type="ECO:0000313" key="2">
    <source>
        <dbReference type="Proteomes" id="UP001500393"/>
    </source>
</evidence>
<proteinExistence type="predicted"/>
<reference evidence="1 2" key="1">
    <citation type="journal article" date="2019" name="Int. J. Syst. Evol. Microbiol.">
        <title>The Global Catalogue of Microorganisms (GCM) 10K type strain sequencing project: providing services to taxonomists for standard genome sequencing and annotation.</title>
        <authorList>
            <consortium name="The Broad Institute Genomics Platform"/>
            <consortium name="The Broad Institute Genome Sequencing Center for Infectious Disease"/>
            <person name="Wu L."/>
            <person name="Ma J."/>
        </authorList>
    </citation>
    <scope>NUCLEOTIDE SEQUENCE [LARGE SCALE GENOMIC DNA]</scope>
    <source>
        <strain evidence="1 2">JCM 14969</strain>
    </source>
</reference>
<organism evidence="1 2">
    <name type="scientific">Kribbella sancticallisti</name>
    <dbReference type="NCBI Taxonomy" id="460087"/>
    <lineage>
        <taxon>Bacteria</taxon>
        <taxon>Bacillati</taxon>
        <taxon>Actinomycetota</taxon>
        <taxon>Actinomycetes</taxon>
        <taxon>Propionibacteriales</taxon>
        <taxon>Kribbellaceae</taxon>
        <taxon>Kribbella</taxon>
    </lineage>
</organism>
<name>A0ABN2ETW0_9ACTN</name>
<keyword evidence="2" id="KW-1185">Reference proteome</keyword>
<gene>
    <name evidence="1" type="ORF">GCM10009789_82980</name>
</gene>
<comment type="caution">
    <text evidence="1">The sequence shown here is derived from an EMBL/GenBank/DDBJ whole genome shotgun (WGS) entry which is preliminary data.</text>
</comment>
<evidence type="ECO:0008006" key="3">
    <source>
        <dbReference type="Google" id="ProtNLM"/>
    </source>
</evidence>
<accession>A0ABN2ETW0</accession>
<dbReference type="Proteomes" id="UP001500393">
    <property type="component" value="Unassembled WGS sequence"/>
</dbReference>
<sequence>MTFGDEIEQEAVDPLLGQPRMVDDPRISPAQAAVVLGKPVAYVYRLMRLGRLPTAGVSHSSWQLRLSDVEHHRDLGDPIPLKEAARLLRCSTGDVRKLVADGKLTGVQGSRRPVYLREVQQLAAAWGVPERKRGRPRPDPMPAGYTDLRGAAELLRVSVGTARRLAAKERIPAERDAAGYWQFSIEKLHLVRRARLAADRRGLPTAATDLRRTASMLDPDMTEVVPLLLEQHFDLDLIEAVTFDDDGQADLLAACSGVCSGDAASLSLLFGELADQFEREPKYRDEVLDALRPAAALARQVQARNVALRVRDA</sequence>
<dbReference type="RefSeq" id="WP_344222273.1">
    <property type="nucleotide sequence ID" value="NZ_BAAAOS010000066.1"/>
</dbReference>
<protein>
    <recommendedName>
        <fullName evidence="3">DNA binding domain-containing protein, excisionase family</fullName>
    </recommendedName>
</protein>
<evidence type="ECO:0000313" key="1">
    <source>
        <dbReference type="EMBL" id="GAA1616397.1"/>
    </source>
</evidence>
<dbReference type="EMBL" id="BAAAOS010000066">
    <property type="protein sequence ID" value="GAA1616397.1"/>
    <property type="molecule type" value="Genomic_DNA"/>
</dbReference>